<dbReference type="RefSeq" id="XP_060422866.1">
    <property type="nucleotide sequence ID" value="XM_060577794.1"/>
</dbReference>
<gene>
    <name evidence="1" type="ORF">BDP55DRAFT_698613</name>
</gene>
<organism evidence="1 2">
    <name type="scientific">Colletotrichum godetiae</name>
    <dbReference type="NCBI Taxonomy" id="1209918"/>
    <lineage>
        <taxon>Eukaryota</taxon>
        <taxon>Fungi</taxon>
        <taxon>Dikarya</taxon>
        <taxon>Ascomycota</taxon>
        <taxon>Pezizomycotina</taxon>
        <taxon>Sordariomycetes</taxon>
        <taxon>Hypocreomycetidae</taxon>
        <taxon>Glomerellales</taxon>
        <taxon>Glomerellaceae</taxon>
        <taxon>Colletotrichum</taxon>
        <taxon>Colletotrichum acutatum species complex</taxon>
    </lineage>
</organism>
<comment type="caution">
    <text evidence="1">The sequence shown here is derived from an EMBL/GenBank/DDBJ whole genome shotgun (WGS) entry which is preliminary data.</text>
</comment>
<sequence length="196" mass="22096">MAVTVSVYNNLPTLEEADHRFVDRSRVLRDLKDLFAKYDNVYGLCLVHAHCKLNEGEIMLAQGNTTQPESIDSMENCHPERWLPSGKPYEFTTRETVPPPADLLKSFNELTYGIDVLGLYHVDDKNTGKMIEHTEGRKNILSSFDDPNTLQPGDYMETAWDLGKGDPVTMTCVIYCDTRSTRSGGTHKGTKSHVKQ</sequence>
<dbReference type="EMBL" id="JAHMHR010000079">
    <property type="protein sequence ID" value="KAK1658102.1"/>
    <property type="molecule type" value="Genomic_DNA"/>
</dbReference>
<protein>
    <submittedName>
        <fullName evidence="1">Uncharacterized protein</fullName>
    </submittedName>
</protein>
<dbReference type="GeneID" id="85462320"/>
<name>A0AAJ0AAN2_9PEZI</name>
<dbReference type="Proteomes" id="UP001224890">
    <property type="component" value="Unassembled WGS sequence"/>
</dbReference>
<dbReference type="AlphaFoldDB" id="A0AAJ0AAN2"/>
<accession>A0AAJ0AAN2</accession>
<evidence type="ECO:0000313" key="1">
    <source>
        <dbReference type="EMBL" id="KAK1658102.1"/>
    </source>
</evidence>
<proteinExistence type="predicted"/>
<keyword evidence="2" id="KW-1185">Reference proteome</keyword>
<evidence type="ECO:0000313" key="2">
    <source>
        <dbReference type="Proteomes" id="UP001224890"/>
    </source>
</evidence>
<reference evidence="1" key="1">
    <citation type="submission" date="2021-06" db="EMBL/GenBank/DDBJ databases">
        <title>Comparative genomics, transcriptomics and evolutionary studies reveal genomic signatures of adaptation to plant cell wall in hemibiotrophic fungi.</title>
        <authorList>
            <consortium name="DOE Joint Genome Institute"/>
            <person name="Baroncelli R."/>
            <person name="Diaz J.F."/>
            <person name="Benocci T."/>
            <person name="Peng M."/>
            <person name="Battaglia E."/>
            <person name="Haridas S."/>
            <person name="Andreopoulos W."/>
            <person name="Labutti K."/>
            <person name="Pangilinan J."/>
            <person name="Floch G.L."/>
            <person name="Makela M.R."/>
            <person name="Henrissat B."/>
            <person name="Grigoriev I.V."/>
            <person name="Crouch J.A."/>
            <person name="De Vries R.P."/>
            <person name="Sukno S.A."/>
            <person name="Thon M.R."/>
        </authorList>
    </citation>
    <scope>NUCLEOTIDE SEQUENCE</scope>
    <source>
        <strain evidence="1">CBS 193.32</strain>
    </source>
</reference>